<evidence type="ECO:0000256" key="1">
    <source>
        <dbReference type="SAM" id="Phobius"/>
    </source>
</evidence>
<reference evidence="2 3" key="1">
    <citation type="submission" date="2018-03" db="EMBL/GenBank/DDBJ databases">
        <title>Genomic Encyclopedia of Archaeal and Bacterial Type Strains, Phase II (KMG-II): from individual species to whole genera.</title>
        <authorList>
            <person name="Goeker M."/>
        </authorList>
    </citation>
    <scope>NUCLEOTIDE SEQUENCE [LARGE SCALE GENOMIC DNA]</scope>
    <source>
        <strain evidence="2 3">ATCC BAA-1496</strain>
    </source>
</reference>
<dbReference type="EMBL" id="PVTI01000002">
    <property type="protein sequence ID" value="PRY63180.1"/>
    <property type="molecule type" value="Genomic_DNA"/>
</dbReference>
<name>A0A2T0UZ17_9MICO</name>
<dbReference type="AlphaFoldDB" id="A0A2T0UZ17"/>
<comment type="caution">
    <text evidence="2">The sequence shown here is derived from an EMBL/GenBank/DDBJ whole genome shotgun (WGS) entry which is preliminary data.</text>
</comment>
<proteinExistence type="predicted"/>
<keyword evidence="3" id="KW-1185">Reference proteome</keyword>
<dbReference type="OrthoDB" id="4843732at2"/>
<accession>A0A2T0UZ17</accession>
<evidence type="ECO:0000313" key="3">
    <source>
        <dbReference type="Proteomes" id="UP000237822"/>
    </source>
</evidence>
<keyword evidence="1" id="KW-0812">Transmembrane</keyword>
<organism evidence="2 3">
    <name type="scientific">Knoellia remsis</name>
    <dbReference type="NCBI Taxonomy" id="407159"/>
    <lineage>
        <taxon>Bacteria</taxon>
        <taxon>Bacillati</taxon>
        <taxon>Actinomycetota</taxon>
        <taxon>Actinomycetes</taxon>
        <taxon>Micrococcales</taxon>
        <taxon>Intrasporangiaceae</taxon>
        <taxon>Knoellia</taxon>
    </lineage>
</organism>
<dbReference type="Proteomes" id="UP000237822">
    <property type="component" value="Unassembled WGS sequence"/>
</dbReference>
<sequence length="106" mass="12237">MRVRDFWRSAFSDDTRGWRYVMAMFFVWVPLGMFGAMAILGDEVWWDMLGWVLLAGLGWVIAWTVILRIHRRSEPGATVDLTPWRPLAVPNLMMVAGFVGCFLSVR</sequence>
<gene>
    <name evidence="2" type="ORF">BCF74_10211</name>
</gene>
<dbReference type="RefSeq" id="WP_146132846.1">
    <property type="nucleotide sequence ID" value="NZ_PVTI01000002.1"/>
</dbReference>
<feature type="transmembrane region" description="Helical" evidence="1">
    <location>
        <begin position="45"/>
        <end position="66"/>
    </location>
</feature>
<feature type="transmembrane region" description="Helical" evidence="1">
    <location>
        <begin position="20"/>
        <end position="39"/>
    </location>
</feature>
<evidence type="ECO:0000313" key="2">
    <source>
        <dbReference type="EMBL" id="PRY63180.1"/>
    </source>
</evidence>
<keyword evidence="1" id="KW-1133">Transmembrane helix</keyword>
<keyword evidence="1" id="KW-0472">Membrane</keyword>
<protein>
    <submittedName>
        <fullName evidence="2">Uncharacterized protein</fullName>
    </submittedName>
</protein>